<dbReference type="Pfam" id="PF12706">
    <property type="entry name" value="Lactamase_B_2"/>
    <property type="match status" value="1"/>
</dbReference>
<evidence type="ECO:0000313" key="3">
    <source>
        <dbReference type="Proteomes" id="UP000400924"/>
    </source>
</evidence>
<dbReference type="EMBL" id="VJZC01000066">
    <property type="protein sequence ID" value="MPY57986.1"/>
    <property type="molecule type" value="Genomic_DNA"/>
</dbReference>
<dbReference type="GO" id="GO:0042781">
    <property type="term" value="F:3'-tRNA processing endoribonuclease activity"/>
    <property type="evidence" value="ECO:0007669"/>
    <property type="project" value="TreeGrafter"/>
</dbReference>
<proteinExistence type="predicted"/>
<organism evidence="2 3">
    <name type="scientific">Streptomyces spongiae</name>
    <dbReference type="NCBI Taxonomy" id="565072"/>
    <lineage>
        <taxon>Bacteria</taxon>
        <taxon>Bacillati</taxon>
        <taxon>Actinomycetota</taxon>
        <taxon>Actinomycetes</taxon>
        <taxon>Kitasatosporales</taxon>
        <taxon>Streptomycetaceae</taxon>
        <taxon>Streptomyces</taxon>
    </lineage>
</organism>
<dbReference type="SMART" id="SM00849">
    <property type="entry name" value="Lactamase_B"/>
    <property type="match status" value="1"/>
</dbReference>
<dbReference type="Gene3D" id="3.60.15.10">
    <property type="entry name" value="Ribonuclease Z/Hydroxyacylglutathione hydrolase-like"/>
    <property type="match status" value="1"/>
</dbReference>
<protein>
    <submittedName>
        <fullName evidence="2">MBL fold metallo-hydrolase</fullName>
    </submittedName>
</protein>
<keyword evidence="2" id="KW-0378">Hydrolase</keyword>
<dbReference type="PANTHER" id="PTHR46018">
    <property type="entry name" value="ZINC PHOSPHODIESTERASE ELAC PROTEIN 1"/>
    <property type="match status" value="1"/>
</dbReference>
<name>A0A5N8XG04_9ACTN</name>
<dbReference type="RefSeq" id="WP_152771569.1">
    <property type="nucleotide sequence ID" value="NZ_VJZC01000066.1"/>
</dbReference>
<dbReference type="Proteomes" id="UP000400924">
    <property type="component" value="Unassembled WGS sequence"/>
</dbReference>
<reference evidence="2 3" key="1">
    <citation type="submission" date="2019-07" db="EMBL/GenBank/DDBJ databases">
        <title>New species of Amycolatopsis and Streptomyces.</title>
        <authorList>
            <person name="Duangmal K."/>
            <person name="Teo W.F.A."/>
            <person name="Lipun K."/>
        </authorList>
    </citation>
    <scope>NUCLEOTIDE SEQUENCE [LARGE SCALE GENOMIC DNA]</scope>
    <source>
        <strain evidence="2 3">NBRC 106415</strain>
    </source>
</reference>
<gene>
    <name evidence="2" type="ORF">FNH08_12635</name>
</gene>
<dbReference type="SUPFAM" id="SSF56281">
    <property type="entry name" value="Metallo-hydrolase/oxidoreductase"/>
    <property type="match status" value="1"/>
</dbReference>
<evidence type="ECO:0000259" key="1">
    <source>
        <dbReference type="SMART" id="SM00849"/>
    </source>
</evidence>
<dbReference type="InterPro" id="IPR036866">
    <property type="entry name" value="RibonucZ/Hydroxyglut_hydro"/>
</dbReference>
<comment type="caution">
    <text evidence="2">The sequence shown here is derived from an EMBL/GenBank/DDBJ whole genome shotgun (WGS) entry which is preliminary data.</text>
</comment>
<sequence length="271" mass="28280">MQLTILGCRGGVPADGQPSSGYLVETAGARLLIDCGPGIAVALSAVAPPSSLDAVVISHFHSDHCYDLLPIGKSLLNGLVEVQGGPPRREGEFRPVPLYVPSGARELFAKWGSLFPVTTLPLLDQAFEVAFDVQEYTPGASFQAGDCTIEPRALRHVLPNCGMRVEAPCGSLAYTGDTGITPDLVELASGADLLLAEATLSETDRSDHGRLSGTDAGRIASAAGVSELVLTHFASSEPEWLSHLSKTAAKEFAGPVHLGSPGMKVEVGRGR</sequence>
<dbReference type="OrthoDB" id="9800940at2"/>
<keyword evidence="3" id="KW-1185">Reference proteome</keyword>
<evidence type="ECO:0000313" key="2">
    <source>
        <dbReference type="EMBL" id="MPY57986.1"/>
    </source>
</evidence>
<dbReference type="InterPro" id="IPR001279">
    <property type="entry name" value="Metallo-B-lactamas"/>
</dbReference>
<feature type="domain" description="Metallo-beta-lactamase" evidence="1">
    <location>
        <begin position="18"/>
        <end position="215"/>
    </location>
</feature>
<accession>A0A5N8XG04</accession>
<dbReference type="PANTHER" id="PTHR46018:SF4">
    <property type="entry name" value="METALLO-HYDROLASE YHFI-RELATED"/>
    <property type="match status" value="1"/>
</dbReference>
<dbReference type="AlphaFoldDB" id="A0A5N8XG04"/>
<dbReference type="CDD" id="cd07716">
    <property type="entry name" value="RNaseZ_short-form-like_MBL-fold"/>
    <property type="match status" value="1"/>
</dbReference>